<feature type="transmembrane region" description="Helical" evidence="1">
    <location>
        <begin position="59"/>
        <end position="79"/>
    </location>
</feature>
<protein>
    <submittedName>
        <fullName evidence="2">Protein of uncharacterized function (DUF1109)</fullName>
    </submittedName>
</protein>
<dbReference type="AlphaFoldDB" id="A0A157QZV7"/>
<dbReference type="InterPro" id="IPR009495">
    <property type="entry name" value="NrsF"/>
</dbReference>
<proteinExistence type="predicted"/>
<feature type="transmembrane region" description="Helical" evidence="1">
    <location>
        <begin position="160"/>
        <end position="179"/>
    </location>
</feature>
<dbReference type="OrthoDB" id="6059252at2"/>
<gene>
    <name evidence="2" type="ORF">SAMEA1982600_04283</name>
</gene>
<feature type="transmembrane region" description="Helical" evidence="1">
    <location>
        <begin position="91"/>
        <end position="111"/>
    </location>
</feature>
<evidence type="ECO:0000313" key="2">
    <source>
        <dbReference type="EMBL" id="SAI51322.1"/>
    </source>
</evidence>
<accession>A0A157QZV7</accession>
<keyword evidence="1" id="KW-0472">Membrane</keyword>
<sequence length="213" mass="22011">MKTDDVISFLAANAGPTRRPRAEGRFGLATALGGVAAALMAALIFGIRPDIAGIAGTPLFWAKVAFPAVLAALALCIAARLSRPGLSAGAWWLMLAVPILILWIAAAMSVAQAPASERLALVMGTSWRDCPFNILLLSVPAFIATCRAMKSLAPTHLRAAGAAAGLLSGATATVAYCLHCPEMSVAFWAVWYVAGMAAPAILGAVFGPRLLAW</sequence>
<dbReference type="Pfam" id="PF06532">
    <property type="entry name" value="NrsF"/>
    <property type="match status" value="1"/>
</dbReference>
<organism evidence="2 3">
    <name type="scientific">Bordetella ansorpii</name>
    <dbReference type="NCBI Taxonomy" id="288768"/>
    <lineage>
        <taxon>Bacteria</taxon>
        <taxon>Pseudomonadati</taxon>
        <taxon>Pseudomonadota</taxon>
        <taxon>Betaproteobacteria</taxon>
        <taxon>Burkholderiales</taxon>
        <taxon>Alcaligenaceae</taxon>
        <taxon>Bordetella</taxon>
    </lineage>
</organism>
<keyword evidence="1" id="KW-1133">Transmembrane helix</keyword>
<evidence type="ECO:0000313" key="3">
    <source>
        <dbReference type="Proteomes" id="UP000077037"/>
    </source>
</evidence>
<dbReference type="EMBL" id="FKBS01000025">
    <property type="protein sequence ID" value="SAI51322.1"/>
    <property type="molecule type" value="Genomic_DNA"/>
</dbReference>
<feature type="transmembrane region" description="Helical" evidence="1">
    <location>
        <begin position="185"/>
        <end position="207"/>
    </location>
</feature>
<reference evidence="2 3" key="1">
    <citation type="submission" date="2016-03" db="EMBL/GenBank/DDBJ databases">
        <authorList>
            <consortium name="Pathogen Informatics"/>
        </authorList>
    </citation>
    <scope>NUCLEOTIDE SEQUENCE [LARGE SCALE GENOMIC DNA]</scope>
    <source>
        <strain evidence="2 3">NCTC13364</strain>
    </source>
</reference>
<name>A0A157QZV7_9BORD</name>
<dbReference type="RefSeq" id="WP_066418737.1">
    <property type="nucleotide sequence ID" value="NZ_FKBS01000025.1"/>
</dbReference>
<evidence type="ECO:0000256" key="1">
    <source>
        <dbReference type="SAM" id="Phobius"/>
    </source>
</evidence>
<feature type="transmembrane region" description="Helical" evidence="1">
    <location>
        <begin position="26"/>
        <end position="47"/>
    </location>
</feature>
<keyword evidence="1" id="KW-0812">Transmembrane</keyword>
<dbReference type="Proteomes" id="UP000077037">
    <property type="component" value="Unassembled WGS sequence"/>
</dbReference>